<gene>
    <name evidence="1" type="ORF">LTR77_000431</name>
</gene>
<dbReference type="EMBL" id="JAVRRT010000001">
    <property type="protein sequence ID" value="KAK5175293.1"/>
    <property type="molecule type" value="Genomic_DNA"/>
</dbReference>
<proteinExistence type="predicted"/>
<organism evidence="1 2">
    <name type="scientific">Saxophila tyrrhenica</name>
    <dbReference type="NCBI Taxonomy" id="1690608"/>
    <lineage>
        <taxon>Eukaryota</taxon>
        <taxon>Fungi</taxon>
        <taxon>Dikarya</taxon>
        <taxon>Ascomycota</taxon>
        <taxon>Pezizomycotina</taxon>
        <taxon>Dothideomycetes</taxon>
        <taxon>Dothideomycetidae</taxon>
        <taxon>Mycosphaerellales</taxon>
        <taxon>Extremaceae</taxon>
        <taxon>Saxophila</taxon>
    </lineage>
</organism>
<name>A0AAV9PPU2_9PEZI</name>
<keyword evidence="2" id="KW-1185">Reference proteome</keyword>
<dbReference type="InterPro" id="IPR029032">
    <property type="entry name" value="AhpD-like"/>
</dbReference>
<dbReference type="AlphaFoldDB" id="A0AAV9PPU2"/>
<comment type="caution">
    <text evidence="1">The sequence shown here is derived from an EMBL/GenBank/DDBJ whole genome shotgun (WGS) entry which is preliminary data.</text>
</comment>
<dbReference type="Gene3D" id="1.20.1290.10">
    <property type="entry name" value="AhpD-like"/>
    <property type="match status" value="1"/>
</dbReference>
<sequence>MAKNPNLLPLLDTFLAREQEESSISIDATNSMVVNILAVSLVASSHGYEVVLLYRHVCGNHPLEKQLMVQRRMKEALVKTSTFYGLPKALQALFPLFKSLDEEKGEVDDWGARWDRISHSFTTTTTTTPLAPTDLLTKGEIFFTNLWGPTAAAENSAFNLKHCPDLHFVVTLVLIWIIADDSLYAPHETCMLNAAAMICSMNGAQSMWHTRVVVRQGGTMAQARLARDLGVAVKELYRDVEVPGDRVADFEKIDFEDLVSHA</sequence>
<evidence type="ECO:0000313" key="2">
    <source>
        <dbReference type="Proteomes" id="UP001337655"/>
    </source>
</evidence>
<protein>
    <submittedName>
        <fullName evidence="1">Uncharacterized protein</fullName>
    </submittedName>
</protein>
<evidence type="ECO:0000313" key="1">
    <source>
        <dbReference type="EMBL" id="KAK5175293.1"/>
    </source>
</evidence>
<dbReference type="Proteomes" id="UP001337655">
    <property type="component" value="Unassembled WGS sequence"/>
</dbReference>
<reference evidence="1 2" key="1">
    <citation type="submission" date="2023-08" db="EMBL/GenBank/DDBJ databases">
        <title>Black Yeasts Isolated from many extreme environments.</title>
        <authorList>
            <person name="Coleine C."/>
            <person name="Stajich J.E."/>
            <person name="Selbmann L."/>
        </authorList>
    </citation>
    <scope>NUCLEOTIDE SEQUENCE [LARGE SCALE GENOMIC DNA]</scope>
    <source>
        <strain evidence="1 2">CCFEE 5935</strain>
    </source>
</reference>
<dbReference type="GeneID" id="89921781"/>
<dbReference type="RefSeq" id="XP_064663931.1">
    <property type="nucleotide sequence ID" value="XM_064797697.1"/>
</dbReference>
<accession>A0AAV9PPU2</accession>